<dbReference type="SMART" id="SM00086">
    <property type="entry name" value="PAC"/>
    <property type="match status" value="1"/>
</dbReference>
<evidence type="ECO:0000256" key="15">
    <source>
        <dbReference type="PROSITE-ProRule" id="PRU00169"/>
    </source>
</evidence>
<feature type="domain" description="PAC" evidence="19">
    <location>
        <begin position="256"/>
        <end position="308"/>
    </location>
</feature>
<evidence type="ECO:0000256" key="14">
    <source>
        <dbReference type="ARBA" id="ARBA00070152"/>
    </source>
</evidence>
<dbReference type="Pfam" id="PF00072">
    <property type="entry name" value="Response_reg"/>
    <property type="match status" value="1"/>
</dbReference>
<dbReference type="NCBIfam" id="TIGR00229">
    <property type="entry name" value="sensory_box"/>
    <property type="match status" value="1"/>
</dbReference>
<keyword evidence="12" id="KW-0472">Membrane</keyword>
<reference evidence="20" key="1">
    <citation type="submission" date="2020-04" db="EMBL/GenBank/DDBJ databases">
        <title>Deep metagenomics examines the oral microbiome during advanced dental caries in children, revealing novel taxa and co-occurrences with host molecules.</title>
        <authorList>
            <person name="Baker J.L."/>
            <person name="Morton J.T."/>
            <person name="Dinis M."/>
            <person name="Alvarez R."/>
            <person name="Tran N.C."/>
            <person name="Knight R."/>
            <person name="Edlund A."/>
        </authorList>
    </citation>
    <scope>NUCLEOTIDE SEQUENCE</scope>
    <source>
        <strain evidence="20">JCVI_32_bin.24</strain>
    </source>
</reference>
<gene>
    <name evidence="20" type="ORF">HXL68_04805</name>
</gene>
<sequence length="717" mass="79525">MNPDSQNWLAPINQKLVRYEALVQLFEEIQALDDIGQIAGRAATRWKYFANVASWRLYVRHDPGFLVIDGDRGEATVAPAAVLDAWAARYWAGQRPQLLAVAEAALANPPPPAHLVKAGLQQIEIQPFLRGDDCSALLAVASRHEDFSELDNKFIRLFGNHLATRLSDLLLRERSTRQLQASETRYRNLAENSADWIWAMDVDRQLTYSNERCRDMLGVSPASICQSDFLSLLHPDDVAQARQTVARAIAERRGWQNVLWRWRHADGQYRHLESNASPVLDDDGQLRGFTGVDRDVTQRLQAEAELRRHRDHLEELVASRTADLSLAKELAEAANRAKTTFLANVSHELRTPMNGIIGMTDLALHRATDEKLLRQLTVISESSHHLLSVINDILDISRIESERMQLELREFRVGDIIGALLGAARIKAEKKGLQIDLSLAPEIEQATVIGDAQRLKQVLRNFINNAIKFTEHGRIGLVAQVLEHTPVSLLLKFEISDTGIGIAPEVQRRLFRPFEQGDGSTTRKYGGTGLGLSISQRLIRLMGGELGLHSAPGQGSTFWFTVRLAKPAATPTADQAMAEGAEARLRAEFAGSRILLAEDEPVNQEVTRALLDAIGLTVDLAEDGQEAVEMAGQQAYDLILMDMQMPRLSGVEATRRIRALPGYADTPIIGLTAYAFPQDRDACLQAGMNAHVAKPLKSGALYALVLTWLTDRPKTPA</sequence>
<feature type="modified residue" description="4-aspartylphosphate" evidence="15">
    <location>
        <position position="642"/>
    </location>
</feature>
<feature type="domain" description="PAS" evidence="18">
    <location>
        <begin position="182"/>
        <end position="252"/>
    </location>
</feature>
<keyword evidence="8" id="KW-0418">Kinase</keyword>
<evidence type="ECO:0000259" key="16">
    <source>
        <dbReference type="PROSITE" id="PS50109"/>
    </source>
</evidence>
<comment type="subcellular location">
    <subcellularLocation>
        <location evidence="2">Membrane</location>
    </subcellularLocation>
</comment>
<evidence type="ECO:0000256" key="3">
    <source>
        <dbReference type="ARBA" id="ARBA00012438"/>
    </source>
</evidence>
<dbReference type="InterPro" id="IPR003661">
    <property type="entry name" value="HisK_dim/P_dom"/>
</dbReference>
<dbReference type="CDD" id="cd00082">
    <property type="entry name" value="HisKA"/>
    <property type="match status" value="1"/>
</dbReference>
<feature type="domain" description="Histidine kinase" evidence="16">
    <location>
        <begin position="344"/>
        <end position="566"/>
    </location>
</feature>
<evidence type="ECO:0000256" key="13">
    <source>
        <dbReference type="ARBA" id="ARBA00058004"/>
    </source>
</evidence>
<evidence type="ECO:0000256" key="11">
    <source>
        <dbReference type="ARBA" id="ARBA00023012"/>
    </source>
</evidence>
<dbReference type="SUPFAM" id="SSF55785">
    <property type="entry name" value="PYP-like sensor domain (PAS domain)"/>
    <property type="match status" value="1"/>
</dbReference>
<dbReference type="SUPFAM" id="SSF52172">
    <property type="entry name" value="CheY-like"/>
    <property type="match status" value="1"/>
</dbReference>
<evidence type="ECO:0000259" key="18">
    <source>
        <dbReference type="PROSITE" id="PS50112"/>
    </source>
</evidence>
<dbReference type="Proteomes" id="UP000718593">
    <property type="component" value="Unassembled WGS sequence"/>
</dbReference>
<dbReference type="GO" id="GO:0000155">
    <property type="term" value="F:phosphorelay sensor kinase activity"/>
    <property type="evidence" value="ECO:0007669"/>
    <property type="project" value="InterPro"/>
</dbReference>
<dbReference type="SMART" id="SM00448">
    <property type="entry name" value="REC"/>
    <property type="match status" value="1"/>
</dbReference>
<dbReference type="InterPro" id="IPR001789">
    <property type="entry name" value="Sig_transdc_resp-reg_receiver"/>
</dbReference>
<keyword evidence="9" id="KW-0067">ATP-binding</keyword>
<dbReference type="InterPro" id="IPR000700">
    <property type="entry name" value="PAS-assoc_C"/>
</dbReference>
<dbReference type="SMART" id="SM00091">
    <property type="entry name" value="PAS"/>
    <property type="match status" value="1"/>
</dbReference>
<dbReference type="CDD" id="cd16922">
    <property type="entry name" value="HATPase_EvgS-ArcB-TorS-like"/>
    <property type="match status" value="1"/>
</dbReference>
<dbReference type="InterPro" id="IPR003594">
    <property type="entry name" value="HATPase_dom"/>
</dbReference>
<evidence type="ECO:0000256" key="5">
    <source>
        <dbReference type="ARBA" id="ARBA00022679"/>
    </source>
</evidence>
<dbReference type="PANTHER" id="PTHR45339:SF1">
    <property type="entry name" value="HYBRID SIGNAL TRANSDUCTION HISTIDINE KINASE J"/>
    <property type="match status" value="1"/>
</dbReference>
<dbReference type="EMBL" id="JABZMI010000060">
    <property type="protein sequence ID" value="MBF1164344.1"/>
    <property type="molecule type" value="Genomic_DNA"/>
</dbReference>
<dbReference type="Gene3D" id="1.10.287.130">
    <property type="match status" value="1"/>
</dbReference>
<dbReference type="PRINTS" id="PR00344">
    <property type="entry name" value="BCTRLSENSOR"/>
</dbReference>
<protein>
    <recommendedName>
        <fullName evidence="14">Virulence sensor protein BvgS</fullName>
        <ecNumber evidence="3">2.7.13.3</ecNumber>
    </recommendedName>
</protein>
<evidence type="ECO:0000256" key="6">
    <source>
        <dbReference type="ARBA" id="ARBA00022692"/>
    </source>
</evidence>
<dbReference type="FunFam" id="3.30.565.10:FF:000010">
    <property type="entry name" value="Sensor histidine kinase RcsC"/>
    <property type="match status" value="1"/>
</dbReference>
<dbReference type="Pfam" id="PF00512">
    <property type="entry name" value="HisKA"/>
    <property type="match status" value="1"/>
</dbReference>
<dbReference type="Gene3D" id="3.30.565.10">
    <property type="entry name" value="Histidine kinase-like ATPase, C-terminal domain"/>
    <property type="match status" value="1"/>
</dbReference>
<dbReference type="PANTHER" id="PTHR45339">
    <property type="entry name" value="HYBRID SIGNAL TRANSDUCTION HISTIDINE KINASE J"/>
    <property type="match status" value="1"/>
</dbReference>
<dbReference type="PROSITE" id="PS50113">
    <property type="entry name" value="PAC"/>
    <property type="match status" value="1"/>
</dbReference>
<dbReference type="PROSITE" id="PS50109">
    <property type="entry name" value="HIS_KIN"/>
    <property type="match status" value="1"/>
</dbReference>
<comment type="function">
    <text evidence="13">Member of the two-component regulatory system BvgS/BvgA. Phosphorylates BvgA via a four-step phosphorelay in response to environmental signals.</text>
</comment>
<dbReference type="SUPFAM" id="SSF47384">
    <property type="entry name" value="Homodimeric domain of signal transducing histidine kinase"/>
    <property type="match status" value="1"/>
</dbReference>
<dbReference type="InterPro" id="IPR001610">
    <property type="entry name" value="PAC"/>
</dbReference>
<feature type="domain" description="Response regulatory" evidence="17">
    <location>
        <begin position="593"/>
        <end position="709"/>
    </location>
</feature>
<dbReference type="GO" id="GO:0005524">
    <property type="term" value="F:ATP binding"/>
    <property type="evidence" value="ECO:0007669"/>
    <property type="project" value="UniProtKB-KW"/>
</dbReference>
<evidence type="ECO:0000313" key="21">
    <source>
        <dbReference type="Proteomes" id="UP000718593"/>
    </source>
</evidence>
<keyword evidence="11" id="KW-0902">Two-component regulatory system</keyword>
<dbReference type="InterPro" id="IPR036890">
    <property type="entry name" value="HATPase_C_sf"/>
</dbReference>
<dbReference type="Pfam" id="PF02518">
    <property type="entry name" value="HATPase_c"/>
    <property type="match status" value="1"/>
</dbReference>
<dbReference type="Pfam" id="PF08447">
    <property type="entry name" value="PAS_3"/>
    <property type="match status" value="1"/>
</dbReference>
<keyword evidence="6" id="KW-0812">Transmembrane</keyword>
<dbReference type="InterPro" id="IPR036097">
    <property type="entry name" value="HisK_dim/P_sf"/>
</dbReference>
<dbReference type="EC" id="2.7.13.3" evidence="3"/>
<dbReference type="FunFam" id="1.10.287.130:FF:000004">
    <property type="entry name" value="Ethylene receptor 1"/>
    <property type="match status" value="1"/>
</dbReference>
<evidence type="ECO:0000256" key="10">
    <source>
        <dbReference type="ARBA" id="ARBA00022989"/>
    </source>
</evidence>
<dbReference type="Gene3D" id="3.30.450.20">
    <property type="entry name" value="PAS domain"/>
    <property type="match status" value="1"/>
</dbReference>
<evidence type="ECO:0000256" key="4">
    <source>
        <dbReference type="ARBA" id="ARBA00022553"/>
    </source>
</evidence>
<dbReference type="InterPro" id="IPR000014">
    <property type="entry name" value="PAS"/>
</dbReference>
<keyword evidence="7" id="KW-0547">Nucleotide-binding</keyword>
<evidence type="ECO:0000259" key="19">
    <source>
        <dbReference type="PROSITE" id="PS50113"/>
    </source>
</evidence>
<proteinExistence type="predicted"/>
<organism evidence="20 21">
    <name type="scientific">Dechloromonas agitata</name>
    <dbReference type="NCBI Taxonomy" id="73030"/>
    <lineage>
        <taxon>Bacteria</taxon>
        <taxon>Pseudomonadati</taxon>
        <taxon>Pseudomonadota</taxon>
        <taxon>Betaproteobacteria</taxon>
        <taxon>Rhodocyclales</taxon>
        <taxon>Azonexaceae</taxon>
        <taxon>Dechloromonas</taxon>
    </lineage>
</organism>
<dbReference type="InterPro" id="IPR004358">
    <property type="entry name" value="Sig_transdc_His_kin-like_C"/>
</dbReference>
<dbReference type="AlphaFoldDB" id="A0A930BQH5"/>
<evidence type="ECO:0000256" key="9">
    <source>
        <dbReference type="ARBA" id="ARBA00022840"/>
    </source>
</evidence>
<comment type="caution">
    <text evidence="20">The sequence shown here is derived from an EMBL/GenBank/DDBJ whole genome shotgun (WGS) entry which is preliminary data.</text>
</comment>
<evidence type="ECO:0000256" key="2">
    <source>
        <dbReference type="ARBA" id="ARBA00004370"/>
    </source>
</evidence>
<name>A0A930BQH5_9RHOO</name>
<evidence type="ECO:0000313" key="20">
    <source>
        <dbReference type="EMBL" id="MBF1164344.1"/>
    </source>
</evidence>
<dbReference type="GO" id="GO:0016020">
    <property type="term" value="C:membrane"/>
    <property type="evidence" value="ECO:0007669"/>
    <property type="project" value="UniProtKB-SubCell"/>
</dbReference>
<keyword evidence="10" id="KW-1133">Transmembrane helix</keyword>
<accession>A0A930BQH5</accession>
<dbReference type="PROSITE" id="PS50110">
    <property type="entry name" value="RESPONSE_REGULATORY"/>
    <property type="match status" value="1"/>
</dbReference>
<dbReference type="PROSITE" id="PS50112">
    <property type="entry name" value="PAS"/>
    <property type="match status" value="1"/>
</dbReference>
<dbReference type="CDD" id="cd00130">
    <property type="entry name" value="PAS"/>
    <property type="match status" value="1"/>
</dbReference>
<dbReference type="CDD" id="cd17546">
    <property type="entry name" value="REC_hyHK_CKI1_RcsC-like"/>
    <property type="match status" value="1"/>
</dbReference>
<dbReference type="InterPro" id="IPR011006">
    <property type="entry name" value="CheY-like_superfamily"/>
</dbReference>
<dbReference type="InterPro" id="IPR035965">
    <property type="entry name" value="PAS-like_dom_sf"/>
</dbReference>
<dbReference type="Gene3D" id="3.40.50.2300">
    <property type="match status" value="1"/>
</dbReference>
<evidence type="ECO:0000256" key="12">
    <source>
        <dbReference type="ARBA" id="ARBA00023136"/>
    </source>
</evidence>
<dbReference type="SUPFAM" id="SSF55874">
    <property type="entry name" value="ATPase domain of HSP90 chaperone/DNA topoisomerase II/histidine kinase"/>
    <property type="match status" value="1"/>
</dbReference>
<evidence type="ECO:0000256" key="1">
    <source>
        <dbReference type="ARBA" id="ARBA00000085"/>
    </source>
</evidence>
<dbReference type="SMART" id="SM00387">
    <property type="entry name" value="HATPase_c"/>
    <property type="match status" value="1"/>
</dbReference>
<keyword evidence="5" id="KW-0808">Transferase</keyword>
<comment type="catalytic activity">
    <reaction evidence="1">
        <text>ATP + protein L-histidine = ADP + protein N-phospho-L-histidine.</text>
        <dbReference type="EC" id="2.7.13.3"/>
    </reaction>
</comment>
<evidence type="ECO:0000256" key="7">
    <source>
        <dbReference type="ARBA" id="ARBA00022741"/>
    </source>
</evidence>
<dbReference type="SMART" id="SM00388">
    <property type="entry name" value="HisKA"/>
    <property type="match status" value="1"/>
</dbReference>
<keyword evidence="4 15" id="KW-0597">Phosphoprotein</keyword>
<evidence type="ECO:0000259" key="17">
    <source>
        <dbReference type="PROSITE" id="PS50110"/>
    </source>
</evidence>
<dbReference type="InterPro" id="IPR005467">
    <property type="entry name" value="His_kinase_dom"/>
</dbReference>
<dbReference type="InterPro" id="IPR013655">
    <property type="entry name" value="PAS_fold_3"/>
</dbReference>
<evidence type="ECO:0000256" key="8">
    <source>
        <dbReference type="ARBA" id="ARBA00022777"/>
    </source>
</evidence>